<dbReference type="OrthoDB" id="5620138at2"/>
<protein>
    <submittedName>
        <fullName evidence="3">Carboxypeptidase</fullName>
    </submittedName>
</protein>
<evidence type="ECO:0000313" key="3">
    <source>
        <dbReference type="EMBL" id="OZM71691.1"/>
    </source>
</evidence>
<evidence type="ECO:0000313" key="4">
    <source>
        <dbReference type="Proteomes" id="UP000242444"/>
    </source>
</evidence>
<feature type="region of interest" description="Disordered" evidence="1">
    <location>
        <begin position="61"/>
        <end position="95"/>
    </location>
</feature>
<sequence length="194" mass="19698">MYREREERIVRKRTTLAAAVLAAATVPVAAGISTAADGPAGPAAASAQESAKEVLADGGTTLLDSHVSGNEDPGSTAKQNVLDTSRGEGARTSPWSDVGVTRVGLSAKMMAGLVSIGKDHPIRVTTIAGGDHSSNSYHYAGTAVDIDRIDGSAVDANHPKVGAVKAACERLGAVEILGPGDPAHDGHVHCAWSS</sequence>
<dbReference type="InParanoid" id="A0A263D012"/>
<accession>A0A263D012</accession>
<keyword evidence="2" id="KW-0732">Signal</keyword>
<gene>
    <name evidence="3" type="ORF">CFN78_19480</name>
</gene>
<keyword evidence="3" id="KW-0645">Protease</keyword>
<keyword evidence="3" id="KW-0378">Hydrolase</keyword>
<feature type="chain" id="PRO_5012040201" evidence="2">
    <location>
        <begin position="36"/>
        <end position="194"/>
    </location>
</feature>
<reference evidence="3 4" key="1">
    <citation type="submission" date="2017-07" db="EMBL/GenBank/DDBJ databases">
        <title>Amycolatopsis antarcticus sp. nov., isolated from the surface of an Antarcticus brown macroalga.</title>
        <authorList>
            <person name="Wang J."/>
            <person name="Leiva S."/>
            <person name="Huang J."/>
            <person name="Huang Y."/>
        </authorList>
    </citation>
    <scope>NUCLEOTIDE SEQUENCE [LARGE SCALE GENOMIC DNA]</scope>
    <source>
        <strain evidence="3 4">AU-G6</strain>
    </source>
</reference>
<keyword evidence="4" id="KW-1185">Reference proteome</keyword>
<evidence type="ECO:0000256" key="2">
    <source>
        <dbReference type="SAM" id="SignalP"/>
    </source>
</evidence>
<organism evidence="3 4">
    <name type="scientific">Amycolatopsis antarctica</name>
    <dbReference type="NCBI Taxonomy" id="1854586"/>
    <lineage>
        <taxon>Bacteria</taxon>
        <taxon>Bacillati</taxon>
        <taxon>Actinomycetota</taxon>
        <taxon>Actinomycetes</taxon>
        <taxon>Pseudonocardiales</taxon>
        <taxon>Pseudonocardiaceae</taxon>
        <taxon>Amycolatopsis</taxon>
    </lineage>
</organism>
<dbReference type="GO" id="GO:0004180">
    <property type="term" value="F:carboxypeptidase activity"/>
    <property type="evidence" value="ECO:0007669"/>
    <property type="project" value="UniProtKB-KW"/>
</dbReference>
<keyword evidence="3" id="KW-0121">Carboxypeptidase</keyword>
<dbReference type="AlphaFoldDB" id="A0A263D012"/>
<dbReference type="EMBL" id="NKYE01000012">
    <property type="protein sequence ID" value="OZM71691.1"/>
    <property type="molecule type" value="Genomic_DNA"/>
</dbReference>
<proteinExistence type="predicted"/>
<evidence type="ECO:0000256" key="1">
    <source>
        <dbReference type="SAM" id="MobiDB-lite"/>
    </source>
</evidence>
<dbReference type="Proteomes" id="UP000242444">
    <property type="component" value="Unassembled WGS sequence"/>
</dbReference>
<name>A0A263D012_9PSEU</name>
<feature type="signal peptide" evidence="2">
    <location>
        <begin position="1"/>
        <end position="35"/>
    </location>
</feature>
<comment type="caution">
    <text evidence="3">The sequence shown here is derived from an EMBL/GenBank/DDBJ whole genome shotgun (WGS) entry which is preliminary data.</text>
</comment>